<dbReference type="SUPFAM" id="SSF57889">
    <property type="entry name" value="Cysteine-rich domain"/>
    <property type="match status" value="3"/>
</dbReference>
<name>A0A1J3IV41_NOCCA</name>
<organism evidence="6">
    <name type="scientific">Noccaea caerulescens</name>
    <name type="common">Alpine penny-cress</name>
    <name type="synonym">Thlaspi caerulescens</name>
    <dbReference type="NCBI Taxonomy" id="107243"/>
    <lineage>
        <taxon>Eukaryota</taxon>
        <taxon>Viridiplantae</taxon>
        <taxon>Streptophyta</taxon>
        <taxon>Embryophyta</taxon>
        <taxon>Tracheophyta</taxon>
        <taxon>Spermatophyta</taxon>
        <taxon>Magnoliopsida</taxon>
        <taxon>eudicotyledons</taxon>
        <taxon>Gunneridae</taxon>
        <taxon>Pentapetalae</taxon>
        <taxon>rosids</taxon>
        <taxon>malvids</taxon>
        <taxon>Brassicales</taxon>
        <taxon>Brassicaceae</taxon>
        <taxon>Coluteocarpeae</taxon>
        <taxon>Noccaea</taxon>
    </lineage>
</organism>
<sequence>MDEEERPRCLMSHPAHPHTLSRQSGLNFPGGCFSCNKTLVRWESVDFHYYCATCGVGFHRECYQFPRKIRHSYHLQHPLTLTSRSVEAGIQSHSTPSESSSDPGMYHYDIIPSKLDTVFDQCNCCGKDLGKTFYRCSICNFCLDFPCLKPVPLLTIPNPKSHHHSLSLFPRPIHVACDACGLINKEPIYTCFQCNYMVHLSCTDLPRIIKITRHPHRLSHGPYLPPATLLCRICYKTVDVKYGQYSCDHDDCSYVAHSKCATHKNVWGGKELEWEPEEPDNIEDFLSFKKVGDGLIQHFAHQHYLKLEKYDKVRDMEKQCQACILPIDSQYFYNCKQCDFFLHEICAGLPRKLDHSLHSHTLFLDASLAKNNTRSMRCSTCNRLSSGFTYVQVQR</sequence>
<accession>A0A1J3IV41</accession>
<dbReference type="GO" id="GO:0008270">
    <property type="term" value="F:zinc ion binding"/>
    <property type="evidence" value="ECO:0007669"/>
    <property type="project" value="UniProtKB-KW"/>
</dbReference>
<dbReference type="InterPro" id="IPR053192">
    <property type="entry name" value="Vacuole_Formation_Reg"/>
</dbReference>
<dbReference type="AlphaFoldDB" id="A0A1J3IV41"/>
<feature type="domain" description="Zinc finger PHD-type" evidence="5">
    <location>
        <begin position="176"/>
        <end position="235"/>
    </location>
</feature>
<dbReference type="InterPro" id="IPR001965">
    <property type="entry name" value="Znf_PHD"/>
</dbReference>
<keyword evidence="2" id="KW-0677">Repeat</keyword>
<dbReference type="InterPro" id="IPR004146">
    <property type="entry name" value="DC1"/>
</dbReference>
<gene>
    <name evidence="6" type="ORF">MP_TR10031_c0_g1_i1_g.30075</name>
</gene>
<protein>
    <recommendedName>
        <fullName evidence="5">Zinc finger PHD-type domain-containing protein</fullName>
    </recommendedName>
</protein>
<evidence type="ECO:0000256" key="1">
    <source>
        <dbReference type="ARBA" id="ARBA00022723"/>
    </source>
</evidence>
<dbReference type="Pfam" id="PF03107">
    <property type="entry name" value="C1_2"/>
    <property type="match status" value="3"/>
</dbReference>
<evidence type="ECO:0000256" key="4">
    <source>
        <dbReference type="ARBA" id="ARBA00022833"/>
    </source>
</evidence>
<evidence type="ECO:0000256" key="2">
    <source>
        <dbReference type="ARBA" id="ARBA00022737"/>
    </source>
</evidence>
<dbReference type="InterPro" id="IPR046349">
    <property type="entry name" value="C1-like_sf"/>
</dbReference>
<evidence type="ECO:0000313" key="6">
    <source>
        <dbReference type="EMBL" id="JAU83268.1"/>
    </source>
</evidence>
<evidence type="ECO:0000259" key="5">
    <source>
        <dbReference type="SMART" id="SM00249"/>
    </source>
</evidence>
<proteinExistence type="predicted"/>
<keyword evidence="1" id="KW-0479">Metal-binding</keyword>
<dbReference type="EMBL" id="GEVM01022670">
    <property type="protein sequence ID" value="JAU83268.1"/>
    <property type="molecule type" value="Transcribed_RNA"/>
</dbReference>
<keyword evidence="4" id="KW-0862">Zinc</keyword>
<reference evidence="6" key="1">
    <citation type="submission" date="2016-07" db="EMBL/GenBank/DDBJ databases">
        <title>De novo transcriptome assembly of four accessions of the metal hyperaccumulator plant Noccaea caerulescens.</title>
        <authorList>
            <person name="Blande D."/>
            <person name="Halimaa P."/>
            <person name="Tervahauta A.I."/>
            <person name="Aarts M.G."/>
            <person name="Karenlampi S.O."/>
        </authorList>
    </citation>
    <scope>NUCLEOTIDE SEQUENCE</scope>
</reference>
<feature type="domain" description="Zinc finger PHD-type" evidence="5">
    <location>
        <begin position="31"/>
        <end position="140"/>
    </location>
</feature>
<dbReference type="PANTHER" id="PTHR32410">
    <property type="entry name" value="CYSTEINE/HISTIDINE-RICH C1 DOMAIN FAMILY PROTEIN"/>
    <property type="match status" value="1"/>
</dbReference>
<dbReference type="PANTHER" id="PTHR32410:SF168">
    <property type="entry name" value="CYSTEINE_HISTIDINE-RICH C1 DOMAIN FAMILY PROTEIN"/>
    <property type="match status" value="1"/>
</dbReference>
<keyword evidence="3" id="KW-0863">Zinc-finger</keyword>
<feature type="domain" description="Zinc finger PHD-type" evidence="5">
    <location>
        <begin position="319"/>
        <end position="382"/>
    </location>
</feature>
<evidence type="ECO:0000256" key="3">
    <source>
        <dbReference type="ARBA" id="ARBA00022771"/>
    </source>
</evidence>
<dbReference type="SMART" id="SM00249">
    <property type="entry name" value="PHD"/>
    <property type="match status" value="3"/>
</dbReference>